<keyword evidence="2" id="KW-1185">Reference proteome</keyword>
<name>A0A345JS86_9GAMM</name>
<dbReference type="Proteomes" id="UP000253862">
    <property type="component" value="Chromosome"/>
</dbReference>
<evidence type="ECO:0000313" key="2">
    <source>
        <dbReference type="Proteomes" id="UP000253862"/>
    </source>
</evidence>
<proteinExistence type="predicted"/>
<dbReference type="OrthoDB" id="4119964at2"/>
<gene>
    <name evidence="1" type="ORF">CGC43_06105</name>
</gene>
<reference evidence="1 2" key="1">
    <citation type="submission" date="2017-07" db="EMBL/GenBank/DDBJ databases">
        <title>Complete genome sequences and comparative analysis of the novel pathogen Francisella opportunistica.</title>
        <authorList>
            <person name="Dietrich E.A."/>
            <person name="Kingry L.C."/>
            <person name="Petersen J.M."/>
        </authorList>
    </citation>
    <scope>NUCLEOTIDE SEQUENCE [LARGE SCALE GENOMIC DNA]</scope>
    <source>
        <strain evidence="1 2">14-2155</strain>
    </source>
</reference>
<dbReference type="Pfam" id="PF11185">
    <property type="entry name" value="DUF2971"/>
    <property type="match status" value="1"/>
</dbReference>
<dbReference type="KEGG" id="foo:CGC45_06095"/>
<evidence type="ECO:0000313" key="1">
    <source>
        <dbReference type="EMBL" id="AXH30182.1"/>
    </source>
</evidence>
<organism evidence="1 2">
    <name type="scientific">Francisella opportunistica</name>
    <dbReference type="NCBI Taxonomy" id="2016517"/>
    <lineage>
        <taxon>Bacteria</taxon>
        <taxon>Pseudomonadati</taxon>
        <taxon>Pseudomonadota</taxon>
        <taxon>Gammaproteobacteria</taxon>
        <taxon>Thiotrichales</taxon>
        <taxon>Francisellaceae</taxon>
        <taxon>Francisella</taxon>
    </lineage>
</organism>
<dbReference type="InterPro" id="IPR021352">
    <property type="entry name" value="DUF2971"/>
</dbReference>
<dbReference type="AlphaFoldDB" id="A0A345JS86"/>
<accession>A0A345JS86</accession>
<dbReference type="RefSeq" id="WP_071629450.1">
    <property type="nucleotide sequence ID" value="NZ_CP022375.1"/>
</dbReference>
<protein>
    <submittedName>
        <fullName evidence="1">DUF2971 domain-containing protein</fullName>
    </submittedName>
</protein>
<sequence length="256" mass="29598">MILYQYRGNIHDNSKQDKNYFIELITKGHMKFTAPTEFNDPFDCYPNLWSSELPIGSLPHAVTDSNCYQLQKALSQRIGVTCLTPHNNKMLMWSHYASQHKGICIGFDTNIFIEKCKKNNHGNPVIHSLKKVIYTNQRPCERDVDMVFKKSNEWDYEDEYRLVSHAVKGTPQWGPGVWEIPKESIKRVIFGARTRIPKNIQEELVNEIKKYRPDIELKQAVLDTYTYKIIIEDLDAQPHIAPSSGTLIGPNGNIKF</sequence>
<dbReference type="EMBL" id="CP022375">
    <property type="protein sequence ID" value="AXH30182.1"/>
    <property type="molecule type" value="Genomic_DNA"/>
</dbReference>